<name>A0A370TVM8_9HELO</name>
<dbReference type="OrthoDB" id="4202871at2759"/>
<evidence type="ECO:0000256" key="2">
    <source>
        <dbReference type="SAM" id="Phobius"/>
    </source>
</evidence>
<keyword evidence="2" id="KW-0472">Membrane</keyword>
<comment type="caution">
    <text evidence="3">The sequence shown here is derived from an EMBL/GenBank/DDBJ whole genome shotgun (WGS) entry which is preliminary data.</text>
</comment>
<proteinExistence type="predicted"/>
<dbReference type="GeneID" id="43596769"/>
<evidence type="ECO:0000313" key="3">
    <source>
        <dbReference type="EMBL" id="RDL39580.1"/>
    </source>
</evidence>
<evidence type="ECO:0000313" key="4">
    <source>
        <dbReference type="Proteomes" id="UP000254866"/>
    </source>
</evidence>
<evidence type="ECO:0000256" key="1">
    <source>
        <dbReference type="SAM" id="MobiDB-lite"/>
    </source>
</evidence>
<dbReference type="EMBL" id="NPIC01000002">
    <property type="protein sequence ID" value="RDL39580.1"/>
    <property type="molecule type" value="Genomic_DNA"/>
</dbReference>
<gene>
    <name evidence="3" type="ORF">BP5553_03920</name>
</gene>
<feature type="compositionally biased region" description="Polar residues" evidence="1">
    <location>
        <begin position="76"/>
        <end position="86"/>
    </location>
</feature>
<dbReference type="RefSeq" id="XP_031872236.1">
    <property type="nucleotide sequence ID" value="XM_032012543.1"/>
</dbReference>
<organism evidence="3 4">
    <name type="scientific">Venustampulla echinocandica</name>
    <dbReference type="NCBI Taxonomy" id="2656787"/>
    <lineage>
        <taxon>Eukaryota</taxon>
        <taxon>Fungi</taxon>
        <taxon>Dikarya</taxon>
        <taxon>Ascomycota</taxon>
        <taxon>Pezizomycotina</taxon>
        <taxon>Leotiomycetes</taxon>
        <taxon>Helotiales</taxon>
        <taxon>Pleuroascaceae</taxon>
        <taxon>Venustampulla</taxon>
    </lineage>
</organism>
<feature type="compositionally biased region" description="Basic and acidic residues" evidence="1">
    <location>
        <begin position="96"/>
        <end position="106"/>
    </location>
</feature>
<dbReference type="STRING" id="2656787.A0A370TVM8"/>
<dbReference type="Proteomes" id="UP000254866">
    <property type="component" value="Unassembled WGS sequence"/>
</dbReference>
<keyword evidence="2" id="KW-0812">Transmembrane</keyword>
<reference evidence="3 4" key="1">
    <citation type="journal article" date="2018" name="IMA Fungus">
        <title>IMA Genome-F 9: Draft genome sequence of Annulohypoxylon stygium, Aspergillus mulundensis, Berkeleyomyces basicola (syn. Thielaviopsis basicola), Ceratocystis smalleyi, two Cercospora beticola strains, Coleophoma cylindrospora, Fusarium fracticaudum, Phialophora cf. hyalina, and Morchella septimelata.</title>
        <authorList>
            <person name="Wingfield B.D."/>
            <person name="Bills G.F."/>
            <person name="Dong Y."/>
            <person name="Huang W."/>
            <person name="Nel W.J."/>
            <person name="Swalarsk-Parry B.S."/>
            <person name="Vaghefi N."/>
            <person name="Wilken P.M."/>
            <person name="An Z."/>
            <person name="de Beer Z.W."/>
            <person name="De Vos L."/>
            <person name="Chen L."/>
            <person name="Duong T.A."/>
            <person name="Gao Y."/>
            <person name="Hammerbacher A."/>
            <person name="Kikkert J.R."/>
            <person name="Li Y."/>
            <person name="Li H."/>
            <person name="Li K."/>
            <person name="Li Q."/>
            <person name="Liu X."/>
            <person name="Ma X."/>
            <person name="Naidoo K."/>
            <person name="Pethybridge S.J."/>
            <person name="Sun J."/>
            <person name="Steenkamp E.T."/>
            <person name="van der Nest M.A."/>
            <person name="van Wyk S."/>
            <person name="Wingfield M.J."/>
            <person name="Xiong C."/>
            <person name="Yue Q."/>
            <person name="Zhang X."/>
        </authorList>
    </citation>
    <scope>NUCLEOTIDE SEQUENCE [LARGE SCALE GENOMIC DNA]</scope>
    <source>
        <strain evidence="3 4">BP 5553</strain>
    </source>
</reference>
<keyword evidence="2" id="KW-1133">Transmembrane helix</keyword>
<feature type="compositionally biased region" description="Low complexity" evidence="1">
    <location>
        <begin position="112"/>
        <end position="122"/>
    </location>
</feature>
<protein>
    <submittedName>
        <fullName evidence="3">Uncharacterized protein</fullName>
    </submittedName>
</protein>
<dbReference type="AlphaFoldDB" id="A0A370TVM8"/>
<accession>A0A370TVM8</accession>
<feature type="transmembrane region" description="Helical" evidence="2">
    <location>
        <begin position="210"/>
        <end position="230"/>
    </location>
</feature>
<sequence>MATTIEELDTMFDDHPSLDASLQDFESEGSVISLSPRFHYPSHHSGILSDTSSEIEASVSGGRFSPPAWRRDGDGNRSSGFWNRGTSGLGTPGWNSRDRSPERETADDGQDATLAAAARTRLPTGSLSPERQRSPIPGPPPGSSLSDLDISNSARQMIRQDGGVLTMPSTEDPATYFRLTLNTELRQKIAPFEAVFLLFKKCYGIAARPWSFFIASALGGLLLSVILGILSQPETPLPGPDLIKVAGLASAFEPFIFYSENGAQQVGELQASGYAVWDLGETVRYTNMASAPTIVENLVSLSETLGTLTVELIRFFANVDGDVDGILIVMDWAKRELAQVRMLPSSTLGSVFDNFHSIFRRCGLFETSAGTPTPLGKLATSIFGLSTPQRTRQTLQRTFTHFLSVLEAAIDSELQQSLALLSLFESADKLFRNLASTVIQESSEQDSAQDDMLSSLWTKLLGPNASTLRKFEKNKKLLSNVHAKTVQDKSALLEYNSRLLTLKSNLENLRGKLVSPLVRANASTLGLEEQIQGLEEVRGHLGGLRKRQKSKLREIWLGAGRHSEGAVVVDKEEIPAG</sequence>
<keyword evidence="4" id="KW-1185">Reference proteome</keyword>
<feature type="region of interest" description="Disordered" evidence="1">
    <location>
        <begin position="49"/>
        <end position="148"/>
    </location>
</feature>